<feature type="transmembrane region" description="Helical" evidence="7">
    <location>
        <begin position="220"/>
        <end position="240"/>
    </location>
</feature>
<evidence type="ECO:0000256" key="7">
    <source>
        <dbReference type="RuleBase" id="RU363032"/>
    </source>
</evidence>
<evidence type="ECO:0000256" key="2">
    <source>
        <dbReference type="ARBA" id="ARBA00022448"/>
    </source>
</evidence>
<evidence type="ECO:0000259" key="8">
    <source>
        <dbReference type="PROSITE" id="PS50928"/>
    </source>
</evidence>
<dbReference type="PROSITE" id="PS50928">
    <property type="entry name" value="ABC_TM1"/>
    <property type="match status" value="1"/>
</dbReference>
<dbReference type="AlphaFoldDB" id="A0A917IG51"/>
<evidence type="ECO:0000256" key="3">
    <source>
        <dbReference type="ARBA" id="ARBA00022475"/>
    </source>
</evidence>
<organism evidence="9 10">
    <name type="scientific">Microbacterium album</name>
    <dbReference type="NCBI Taxonomy" id="2053191"/>
    <lineage>
        <taxon>Bacteria</taxon>
        <taxon>Bacillati</taxon>
        <taxon>Actinomycetota</taxon>
        <taxon>Actinomycetes</taxon>
        <taxon>Micrococcales</taxon>
        <taxon>Microbacteriaceae</taxon>
        <taxon>Microbacterium</taxon>
    </lineage>
</organism>
<keyword evidence="4 7" id="KW-0812">Transmembrane</keyword>
<reference evidence="9" key="1">
    <citation type="journal article" date="2014" name="Int. J. Syst. Evol. Microbiol.">
        <title>Complete genome sequence of Corynebacterium casei LMG S-19264T (=DSM 44701T), isolated from a smear-ripened cheese.</title>
        <authorList>
            <consortium name="US DOE Joint Genome Institute (JGI-PGF)"/>
            <person name="Walter F."/>
            <person name="Albersmeier A."/>
            <person name="Kalinowski J."/>
            <person name="Ruckert C."/>
        </authorList>
    </citation>
    <scope>NUCLEOTIDE SEQUENCE</scope>
    <source>
        <strain evidence="9">CGMCC 1.15794</strain>
    </source>
</reference>
<feature type="transmembrane region" description="Helical" evidence="7">
    <location>
        <begin position="65"/>
        <end position="85"/>
    </location>
</feature>
<comment type="subcellular location">
    <subcellularLocation>
        <location evidence="1 7">Cell membrane</location>
        <topology evidence="1 7">Multi-pass membrane protein</topology>
    </subcellularLocation>
</comment>
<dbReference type="SUPFAM" id="SSF161098">
    <property type="entry name" value="MetI-like"/>
    <property type="match status" value="1"/>
</dbReference>
<dbReference type="PANTHER" id="PTHR30151">
    <property type="entry name" value="ALKANE SULFONATE ABC TRANSPORTER-RELATED, MEMBRANE SUBUNIT"/>
    <property type="match status" value="1"/>
</dbReference>
<keyword evidence="3" id="KW-1003">Cell membrane</keyword>
<dbReference type="EMBL" id="BMJY01000017">
    <property type="protein sequence ID" value="GGH49460.1"/>
    <property type="molecule type" value="Genomic_DNA"/>
</dbReference>
<reference evidence="9" key="2">
    <citation type="submission" date="2020-09" db="EMBL/GenBank/DDBJ databases">
        <authorList>
            <person name="Sun Q."/>
            <person name="Zhou Y."/>
        </authorList>
    </citation>
    <scope>NUCLEOTIDE SEQUENCE</scope>
    <source>
        <strain evidence="9">CGMCC 1.15794</strain>
    </source>
</reference>
<dbReference type="Gene3D" id="1.10.3720.10">
    <property type="entry name" value="MetI-like"/>
    <property type="match status" value="1"/>
</dbReference>
<gene>
    <name evidence="9" type="primary">ssuC</name>
    <name evidence="9" type="ORF">GCM10010921_27590</name>
</gene>
<accession>A0A917IG51</accession>
<dbReference type="Proteomes" id="UP000657592">
    <property type="component" value="Unassembled WGS sequence"/>
</dbReference>
<dbReference type="RefSeq" id="WP_188756888.1">
    <property type="nucleotide sequence ID" value="NZ_BMJY01000017.1"/>
</dbReference>
<keyword evidence="5 7" id="KW-1133">Transmembrane helix</keyword>
<dbReference type="InterPro" id="IPR035906">
    <property type="entry name" value="MetI-like_sf"/>
</dbReference>
<keyword evidence="2 7" id="KW-0813">Transport</keyword>
<dbReference type="CDD" id="cd06261">
    <property type="entry name" value="TM_PBP2"/>
    <property type="match status" value="1"/>
</dbReference>
<sequence>MRTALRWTATTFLVPVVILAVWTIAAEISQSMFWPSPVRIIGAFPGTWLEGRLVDDVVPSLLRLLLGYVCALVIGVLLGLVVGSLRRLRMFLEPVFEFFRAIPPPVLVPIVLLITGIGTNMQVTVIAFGCLWPILINTIEGVRGIDMTQLDTARSYRVKGPLRTFGIMIPAASPKIVTGARQALSVGIIMMVISEMFASTNGIGFNVIQFQRLFQFTPMWTGIVLLGIIGVLANALFKLVEGRVLRWYLGMQAQER</sequence>
<dbReference type="Pfam" id="PF00528">
    <property type="entry name" value="BPD_transp_1"/>
    <property type="match status" value="1"/>
</dbReference>
<evidence type="ECO:0000256" key="4">
    <source>
        <dbReference type="ARBA" id="ARBA00022692"/>
    </source>
</evidence>
<feature type="transmembrane region" description="Helical" evidence="7">
    <location>
        <begin position="106"/>
        <end position="135"/>
    </location>
</feature>
<evidence type="ECO:0000256" key="5">
    <source>
        <dbReference type="ARBA" id="ARBA00022989"/>
    </source>
</evidence>
<dbReference type="GO" id="GO:0055085">
    <property type="term" value="P:transmembrane transport"/>
    <property type="evidence" value="ECO:0007669"/>
    <property type="project" value="InterPro"/>
</dbReference>
<keyword evidence="6 7" id="KW-0472">Membrane</keyword>
<evidence type="ECO:0000256" key="1">
    <source>
        <dbReference type="ARBA" id="ARBA00004651"/>
    </source>
</evidence>
<proteinExistence type="inferred from homology"/>
<evidence type="ECO:0000313" key="9">
    <source>
        <dbReference type="EMBL" id="GGH49460.1"/>
    </source>
</evidence>
<dbReference type="InterPro" id="IPR000515">
    <property type="entry name" value="MetI-like"/>
</dbReference>
<dbReference type="GO" id="GO:0005886">
    <property type="term" value="C:plasma membrane"/>
    <property type="evidence" value="ECO:0007669"/>
    <property type="project" value="UniProtKB-SubCell"/>
</dbReference>
<evidence type="ECO:0000313" key="10">
    <source>
        <dbReference type="Proteomes" id="UP000657592"/>
    </source>
</evidence>
<evidence type="ECO:0000256" key="6">
    <source>
        <dbReference type="ARBA" id="ARBA00023136"/>
    </source>
</evidence>
<name>A0A917IG51_9MICO</name>
<feature type="transmembrane region" description="Helical" evidence="7">
    <location>
        <begin position="183"/>
        <end position="208"/>
    </location>
</feature>
<dbReference type="PANTHER" id="PTHR30151:SF0">
    <property type="entry name" value="ABC TRANSPORTER PERMEASE PROTEIN MJ0413-RELATED"/>
    <property type="match status" value="1"/>
</dbReference>
<comment type="similarity">
    <text evidence="7">Belongs to the binding-protein-dependent transport system permease family.</text>
</comment>
<feature type="domain" description="ABC transmembrane type-1" evidence="8">
    <location>
        <begin position="57"/>
        <end position="241"/>
    </location>
</feature>
<keyword evidence="10" id="KW-1185">Reference proteome</keyword>
<protein>
    <submittedName>
        <fullName evidence="9">Nitrate ABC transporter permease</fullName>
    </submittedName>
</protein>
<comment type="caution">
    <text evidence="9">The sequence shown here is derived from an EMBL/GenBank/DDBJ whole genome shotgun (WGS) entry which is preliminary data.</text>
</comment>